<gene>
    <name evidence="2" type="ORF">BT96DRAFT_950921</name>
</gene>
<dbReference type="AlphaFoldDB" id="A0A6A4GEI9"/>
<evidence type="ECO:0008006" key="4">
    <source>
        <dbReference type="Google" id="ProtNLM"/>
    </source>
</evidence>
<dbReference type="Proteomes" id="UP000799118">
    <property type="component" value="Unassembled WGS sequence"/>
</dbReference>
<organism evidence="2 3">
    <name type="scientific">Gymnopus androsaceus JB14</name>
    <dbReference type="NCBI Taxonomy" id="1447944"/>
    <lineage>
        <taxon>Eukaryota</taxon>
        <taxon>Fungi</taxon>
        <taxon>Dikarya</taxon>
        <taxon>Basidiomycota</taxon>
        <taxon>Agaricomycotina</taxon>
        <taxon>Agaricomycetes</taxon>
        <taxon>Agaricomycetidae</taxon>
        <taxon>Agaricales</taxon>
        <taxon>Marasmiineae</taxon>
        <taxon>Omphalotaceae</taxon>
        <taxon>Gymnopus</taxon>
    </lineage>
</organism>
<feature type="compositionally biased region" description="Basic and acidic residues" evidence="1">
    <location>
        <begin position="531"/>
        <end position="541"/>
    </location>
</feature>
<dbReference type="Gene3D" id="2.60.120.650">
    <property type="entry name" value="Cupin"/>
    <property type="match status" value="1"/>
</dbReference>
<feature type="compositionally biased region" description="Basic residues" evidence="1">
    <location>
        <begin position="507"/>
        <end position="530"/>
    </location>
</feature>
<feature type="region of interest" description="Disordered" evidence="1">
    <location>
        <begin position="500"/>
        <end position="567"/>
    </location>
</feature>
<dbReference type="OrthoDB" id="3070967at2759"/>
<feature type="region of interest" description="Disordered" evidence="1">
    <location>
        <begin position="451"/>
        <end position="487"/>
    </location>
</feature>
<proteinExistence type="predicted"/>
<evidence type="ECO:0000256" key="1">
    <source>
        <dbReference type="SAM" id="MobiDB-lite"/>
    </source>
</evidence>
<dbReference type="EMBL" id="ML770274">
    <property type="protein sequence ID" value="KAE9383952.1"/>
    <property type="molecule type" value="Genomic_DNA"/>
</dbReference>
<feature type="region of interest" description="Disordered" evidence="1">
    <location>
        <begin position="396"/>
        <end position="433"/>
    </location>
</feature>
<keyword evidence="3" id="KW-1185">Reference proteome</keyword>
<feature type="compositionally biased region" description="Acidic residues" evidence="1">
    <location>
        <begin position="718"/>
        <end position="727"/>
    </location>
</feature>
<feature type="compositionally biased region" description="Low complexity" evidence="1">
    <location>
        <begin position="345"/>
        <end position="358"/>
    </location>
</feature>
<name>A0A6A4GEI9_9AGAR</name>
<protein>
    <recommendedName>
        <fullName evidence="4">JmjC domain-containing protein</fullName>
    </recommendedName>
</protein>
<dbReference type="SUPFAM" id="SSF51197">
    <property type="entry name" value="Clavaminate synthase-like"/>
    <property type="match status" value="1"/>
</dbReference>
<feature type="non-terminal residue" evidence="2">
    <location>
        <position position="1001"/>
    </location>
</feature>
<feature type="compositionally biased region" description="Basic residues" evidence="1">
    <location>
        <begin position="457"/>
        <end position="469"/>
    </location>
</feature>
<feature type="region of interest" description="Disordered" evidence="1">
    <location>
        <begin position="707"/>
        <end position="730"/>
    </location>
</feature>
<sequence length="1001" mass="111138">MDTAEAESARELRIVQSEGLNLQSSIETRPDLKPLVEALLARLRHYHIPNPQTPSEWMARAITVFATSLATILSAGPGQEKKLPWSMTGSSYTLPAGHLLNCFNPLCTGRGWVSIMENTLKLIRQDKELCQPSSQAMTPYRELHPDSSTVIKSLFLSIGNLLKRTEIQTIMLNINFAAIHMALLRAGILEYQSTYEAFRKDVEAVIKQTDLDWDSFETFRNNYKTGVTLQLPLHLALAISPIMLLRKMQLWNLSVNREHLFTIARGLNPNPPILLRRINGAIWRSLIKISEGTMTARGLLYDLYQEFSEEDLRSVSDIDAHFFNPASTPVLVQESASSDCNLQHAPDPSLVAASSPPAVSSAPPASTAYSDCLSSTSLVNALNLAKAANTQTSLDAGECLQPETRKEGQSIVSSSRPSNTIFTPIRPQSDVPPATLATSFTEDVIMAGLVETPNPTSHKKGTAYPKPKRKLSDAEVPDIKSKPAPQAVKIRISSRLAAAHVNTKTSSMKKKGGKTVPKKKYSKKAAKRKAREGIESEKEENIGSEVESEEDAMPGMVKSEEDQSVGHNYVLCTDRPRSTEDPVDIYSHDGKSVFRFQPDLFSKTQHELLRSIINRVNQQEGRAKCNDSVSVNEWVDLTTPVPGPQPSPVYETTYHEWLGLSSSHQQSIFKTQSILLRNCPIKSRQFNLETFREILGNVDTLRTMHDLQEPLPPKDVNSESDSDESIADDPTSINNVHVQATYRNMVETAEKRTKILNGLSISAVGKSPVPPGSLFTGNEAEGHTLGTAGFSAFVRRAWREWALAAIADAIHHGHIDCNGLLTYISVVTGIKGWIIADPVNRHDLGSLDAFGDGYDVDLQNSQNWRLYSLLLRPGDWFIMRPCVPHLVLTLQDCICLGGHDYCSQTFPESAYGIFHAFTGSDFLTNTHHLEAIECQQRIIAYYYEEIVHFEGTFEEQLAFHGNVEKEDGGHIIPHLPNFNFIDDVVGYLFLHNIVQLGNILD</sequence>
<reference evidence="2" key="1">
    <citation type="journal article" date="2019" name="Environ. Microbiol.">
        <title>Fungal ecological strategies reflected in gene transcription - a case study of two litter decomposers.</title>
        <authorList>
            <person name="Barbi F."/>
            <person name="Kohler A."/>
            <person name="Barry K."/>
            <person name="Baskaran P."/>
            <person name="Daum C."/>
            <person name="Fauchery L."/>
            <person name="Ihrmark K."/>
            <person name="Kuo A."/>
            <person name="LaButti K."/>
            <person name="Lipzen A."/>
            <person name="Morin E."/>
            <person name="Grigoriev I.V."/>
            <person name="Henrissat B."/>
            <person name="Lindahl B."/>
            <person name="Martin F."/>
        </authorList>
    </citation>
    <scope>NUCLEOTIDE SEQUENCE</scope>
    <source>
        <strain evidence="2">JB14</strain>
    </source>
</reference>
<evidence type="ECO:0000313" key="2">
    <source>
        <dbReference type="EMBL" id="KAE9383952.1"/>
    </source>
</evidence>
<accession>A0A6A4GEI9</accession>
<feature type="compositionally biased region" description="Polar residues" evidence="1">
    <location>
        <begin position="410"/>
        <end position="422"/>
    </location>
</feature>
<evidence type="ECO:0000313" key="3">
    <source>
        <dbReference type="Proteomes" id="UP000799118"/>
    </source>
</evidence>
<feature type="compositionally biased region" description="Basic and acidic residues" evidence="1">
    <location>
        <begin position="470"/>
        <end position="481"/>
    </location>
</feature>
<feature type="region of interest" description="Disordered" evidence="1">
    <location>
        <begin position="335"/>
        <end position="358"/>
    </location>
</feature>